<keyword evidence="3" id="KW-1185">Reference proteome</keyword>
<evidence type="ECO:0000256" key="1">
    <source>
        <dbReference type="SAM" id="MobiDB-lite"/>
    </source>
</evidence>
<feature type="compositionally biased region" description="Low complexity" evidence="1">
    <location>
        <begin position="227"/>
        <end position="256"/>
    </location>
</feature>
<sequence>MITIRSLYSTHGTLPGLSGVIAAAASVARPTSEGGQQSHEPGPLISGPQSIVELCIQITHQPCLHIYTITADPCTSNPELEPFSRLWKASSISHSAEAGLPVMAPIYSYAWSSSTSSSSTSSSTTTTTTTKRAVEPTPPFRFSYAASPSSSSKWQYFTAPSASSSQQAFPPSPLSSCPSPRSSAGQSNTRELEHDQEQLKQHHTIASASLITDPRFTLPTPPPLSRVSTPGPGSASAPPSSAVATSTATSDASSAASSSPLLRLPLELRNQIYSYLLPTTIMVPGYTKKHAWLRGHTAILATNRQLHEEAATEMYGNAMFELEVAWAGISFGYRWLLPSGLVPNRTYPFPEYISGRYTQRIRKFDITVHHVDSYTGMVKYNYGGMGLTDGLRDQVAKLCRVLAECEQLQELRVKLIDGNCRGAWGDHRGQTVLEPLRDLRGVPRVSIAGSTTPEYAKRLKDDMEHDAGRAPIQDYFSLPSSLSPSPSLQETPETTSTIGTPTGRAHSRPSHIFNDDLACDVFEM</sequence>
<dbReference type="GeneID" id="28898217"/>
<feature type="region of interest" description="Disordered" evidence="1">
    <location>
        <begin position="165"/>
        <end position="256"/>
    </location>
</feature>
<dbReference type="OrthoDB" id="62952at2759"/>
<dbReference type="AlphaFoldDB" id="A0A165AJT6"/>
<dbReference type="InParanoid" id="A0A165AJT6"/>
<gene>
    <name evidence="2" type="ORF">L228DRAFT_249351</name>
</gene>
<feature type="compositionally biased region" description="Low complexity" evidence="1">
    <location>
        <begin position="165"/>
        <end position="183"/>
    </location>
</feature>
<feature type="compositionally biased region" description="Low complexity" evidence="1">
    <location>
        <begin position="479"/>
        <end position="503"/>
    </location>
</feature>
<proteinExistence type="predicted"/>
<dbReference type="STRING" id="1328760.A0A165AJT6"/>
<dbReference type="RefSeq" id="XP_018186152.1">
    <property type="nucleotide sequence ID" value="XM_018333080.1"/>
</dbReference>
<accession>A0A165AJT6</accession>
<dbReference type="EMBL" id="KV407462">
    <property type="protein sequence ID" value="KZF20597.1"/>
    <property type="molecule type" value="Genomic_DNA"/>
</dbReference>
<feature type="region of interest" description="Disordered" evidence="1">
    <location>
        <begin position="479"/>
        <end position="510"/>
    </location>
</feature>
<reference evidence="2 3" key="1">
    <citation type="journal article" date="2016" name="Fungal Biol.">
        <title>The genome of Xylona heveae provides a window into fungal endophytism.</title>
        <authorList>
            <person name="Gazis R."/>
            <person name="Kuo A."/>
            <person name="Riley R."/>
            <person name="LaButti K."/>
            <person name="Lipzen A."/>
            <person name="Lin J."/>
            <person name="Amirebrahimi M."/>
            <person name="Hesse C.N."/>
            <person name="Spatafora J.W."/>
            <person name="Henrissat B."/>
            <person name="Hainaut M."/>
            <person name="Grigoriev I.V."/>
            <person name="Hibbett D.S."/>
        </authorList>
    </citation>
    <scope>NUCLEOTIDE SEQUENCE [LARGE SCALE GENOMIC DNA]</scope>
    <source>
        <strain evidence="2 3">TC161</strain>
    </source>
</reference>
<feature type="region of interest" description="Disordered" evidence="1">
    <location>
        <begin position="112"/>
        <end position="139"/>
    </location>
</feature>
<evidence type="ECO:0000313" key="2">
    <source>
        <dbReference type="EMBL" id="KZF20597.1"/>
    </source>
</evidence>
<dbReference type="PANTHER" id="PTHR42085">
    <property type="entry name" value="F-BOX DOMAIN-CONTAINING PROTEIN"/>
    <property type="match status" value="1"/>
</dbReference>
<dbReference type="PANTHER" id="PTHR42085:SF7">
    <property type="entry name" value="F-BOX DOMAIN-CONTAINING PROTEIN"/>
    <property type="match status" value="1"/>
</dbReference>
<protein>
    <recommendedName>
        <fullName evidence="4">F-box domain-containing protein</fullName>
    </recommendedName>
</protein>
<dbReference type="InterPro" id="IPR038883">
    <property type="entry name" value="AN11006-like"/>
</dbReference>
<dbReference type="Proteomes" id="UP000076632">
    <property type="component" value="Unassembled WGS sequence"/>
</dbReference>
<evidence type="ECO:0008006" key="4">
    <source>
        <dbReference type="Google" id="ProtNLM"/>
    </source>
</evidence>
<feature type="compositionally biased region" description="Basic and acidic residues" evidence="1">
    <location>
        <begin position="190"/>
        <end position="200"/>
    </location>
</feature>
<feature type="compositionally biased region" description="Low complexity" evidence="1">
    <location>
        <begin position="112"/>
        <end position="130"/>
    </location>
</feature>
<organism evidence="2 3">
    <name type="scientific">Xylona heveae (strain CBS 132557 / TC161)</name>
    <dbReference type="NCBI Taxonomy" id="1328760"/>
    <lineage>
        <taxon>Eukaryota</taxon>
        <taxon>Fungi</taxon>
        <taxon>Dikarya</taxon>
        <taxon>Ascomycota</taxon>
        <taxon>Pezizomycotina</taxon>
        <taxon>Xylonomycetes</taxon>
        <taxon>Xylonales</taxon>
        <taxon>Xylonaceae</taxon>
        <taxon>Xylona</taxon>
    </lineage>
</organism>
<evidence type="ECO:0000313" key="3">
    <source>
        <dbReference type="Proteomes" id="UP000076632"/>
    </source>
</evidence>
<name>A0A165AJT6_XYLHT</name>